<feature type="region of interest" description="Disordered" evidence="8">
    <location>
        <begin position="1"/>
        <end position="20"/>
    </location>
</feature>
<dbReference type="OrthoDB" id="7375466at2"/>
<dbReference type="Gene3D" id="1.20.1720.10">
    <property type="entry name" value="Multidrug resistance protein D"/>
    <property type="match status" value="1"/>
</dbReference>
<dbReference type="InterPro" id="IPR036259">
    <property type="entry name" value="MFS_trans_sf"/>
</dbReference>
<feature type="transmembrane region" description="Helical" evidence="9">
    <location>
        <begin position="97"/>
        <end position="116"/>
    </location>
</feature>
<evidence type="ECO:0000256" key="3">
    <source>
        <dbReference type="ARBA" id="ARBA00022448"/>
    </source>
</evidence>
<dbReference type="GO" id="GO:0022857">
    <property type="term" value="F:transmembrane transporter activity"/>
    <property type="evidence" value="ECO:0007669"/>
    <property type="project" value="InterPro"/>
</dbReference>
<feature type="compositionally biased region" description="Low complexity" evidence="8">
    <location>
        <begin position="1"/>
        <end position="16"/>
    </location>
</feature>
<dbReference type="GO" id="GO:0005886">
    <property type="term" value="C:plasma membrane"/>
    <property type="evidence" value="ECO:0007669"/>
    <property type="project" value="UniProtKB-SubCell"/>
</dbReference>
<feature type="transmembrane region" description="Helical" evidence="9">
    <location>
        <begin position="250"/>
        <end position="272"/>
    </location>
</feature>
<evidence type="ECO:0000259" key="10">
    <source>
        <dbReference type="PROSITE" id="PS50850"/>
    </source>
</evidence>
<dbReference type="PRINTS" id="PR01036">
    <property type="entry name" value="TCRTETB"/>
</dbReference>
<dbReference type="InterPro" id="IPR011701">
    <property type="entry name" value="MFS"/>
</dbReference>
<feature type="transmembrane region" description="Helical" evidence="9">
    <location>
        <begin position="67"/>
        <end position="85"/>
    </location>
</feature>
<dbReference type="CDD" id="cd17502">
    <property type="entry name" value="MFS_Azr1_MDR_like"/>
    <property type="match status" value="1"/>
</dbReference>
<feature type="transmembrane region" description="Helical" evidence="9">
    <location>
        <begin position="352"/>
        <end position="371"/>
    </location>
</feature>
<keyword evidence="3" id="KW-0813">Transport</keyword>
<evidence type="ECO:0000256" key="6">
    <source>
        <dbReference type="ARBA" id="ARBA00022989"/>
    </source>
</evidence>
<evidence type="ECO:0000256" key="9">
    <source>
        <dbReference type="SAM" id="Phobius"/>
    </source>
</evidence>
<keyword evidence="7 9" id="KW-0472">Membrane</keyword>
<evidence type="ECO:0000256" key="1">
    <source>
        <dbReference type="ARBA" id="ARBA00004651"/>
    </source>
</evidence>
<feature type="transmembrane region" description="Helical" evidence="9">
    <location>
        <begin position="32"/>
        <end position="55"/>
    </location>
</feature>
<comment type="caution">
    <text evidence="11">The sequence shown here is derived from an EMBL/GenBank/DDBJ whole genome shotgun (WGS) entry which is preliminary data.</text>
</comment>
<evidence type="ECO:0000256" key="5">
    <source>
        <dbReference type="ARBA" id="ARBA00022692"/>
    </source>
</evidence>
<organism evidence="11 12">
    <name type="scientific">Thermasporomyces composti</name>
    <dbReference type="NCBI Taxonomy" id="696763"/>
    <lineage>
        <taxon>Bacteria</taxon>
        <taxon>Bacillati</taxon>
        <taxon>Actinomycetota</taxon>
        <taxon>Actinomycetes</taxon>
        <taxon>Propionibacteriales</taxon>
        <taxon>Nocardioidaceae</taxon>
        <taxon>Thermasporomyces</taxon>
    </lineage>
</organism>
<protein>
    <submittedName>
        <fullName evidence="11">EmrB/QacA subfamily drug resistance transporter</fullName>
    </submittedName>
</protein>
<feature type="transmembrane region" description="Helical" evidence="9">
    <location>
        <begin position="383"/>
        <end position="402"/>
    </location>
</feature>
<reference evidence="11 12" key="1">
    <citation type="submission" date="2018-08" db="EMBL/GenBank/DDBJ databases">
        <title>Sequencing the genomes of 1000 actinobacteria strains.</title>
        <authorList>
            <person name="Klenk H.-P."/>
        </authorList>
    </citation>
    <scope>NUCLEOTIDE SEQUENCE [LARGE SCALE GENOMIC DNA]</scope>
    <source>
        <strain evidence="11 12">DSM 22891</strain>
    </source>
</reference>
<dbReference type="EMBL" id="QTUC01000001">
    <property type="protein sequence ID" value="REF35642.1"/>
    <property type="molecule type" value="Genomic_DNA"/>
</dbReference>
<keyword evidence="6 9" id="KW-1133">Transmembrane helix</keyword>
<proteinExistence type="inferred from homology"/>
<dbReference type="FunFam" id="1.20.1720.10:FF:000004">
    <property type="entry name" value="EmrB/QacA family drug resistance transporter"/>
    <property type="match status" value="1"/>
</dbReference>
<dbReference type="PANTHER" id="PTHR23501:SF197">
    <property type="entry name" value="COMD"/>
    <property type="match status" value="1"/>
</dbReference>
<feature type="transmembrane region" description="Helical" evidence="9">
    <location>
        <begin position="323"/>
        <end position="345"/>
    </location>
</feature>
<dbReference type="InterPro" id="IPR004638">
    <property type="entry name" value="EmrB-like"/>
</dbReference>
<dbReference type="NCBIfam" id="TIGR00711">
    <property type="entry name" value="efflux_EmrB"/>
    <property type="match status" value="1"/>
</dbReference>
<feature type="transmembrane region" description="Helical" evidence="9">
    <location>
        <begin position="414"/>
        <end position="437"/>
    </location>
</feature>
<dbReference type="RefSeq" id="WP_115849390.1">
    <property type="nucleotide sequence ID" value="NZ_QTUC01000001.1"/>
</dbReference>
<dbReference type="Gene3D" id="1.20.1250.20">
    <property type="entry name" value="MFS general substrate transporter like domains"/>
    <property type="match status" value="1"/>
</dbReference>
<keyword evidence="4" id="KW-1003">Cell membrane</keyword>
<dbReference type="AlphaFoldDB" id="A0A3D9V1H2"/>
<evidence type="ECO:0000313" key="11">
    <source>
        <dbReference type="EMBL" id="REF35642.1"/>
    </source>
</evidence>
<feature type="transmembrane region" description="Helical" evidence="9">
    <location>
        <begin position="218"/>
        <end position="238"/>
    </location>
</feature>
<dbReference type="InterPro" id="IPR020846">
    <property type="entry name" value="MFS_dom"/>
</dbReference>
<feature type="domain" description="Major facilitator superfamily (MFS) profile" evidence="10">
    <location>
        <begin position="33"/>
        <end position="512"/>
    </location>
</feature>
<dbReference type="SUPFAM" id="SSF103473">
    <property type="entry name" value="MFS general substrate transporter"/>
    <property type="match status" value="1"/>
</dbReference>
<dbReference type="PROSITE" id="PS50850">
    <property type="entry name" value="MFS"/>
    <property type="match status" value="1"/>
</dbReference>
<feature type="transmembrane region" description="Helical" evidence="9">
    <location>
        <begin position="284"/>
        <end position="311"/>
    </location>
</feature>
<evidence type="ECO:0000256" key="4">
    <source>
        <dbReference type="ARBA" id="ARBA00022475"/>
    </source>
</evidence>
<feature type="transmembrane region" description="Helical" evidence="9">
    <location>
        <begin position="490"/>
        <end position="508"/>
    </location>
</feature>
<keyword evidence="12" id="KW-1185">Reference proteome</keyword>
<feature type="transmembrane region" description="Helical" evidence="9">
    <location>
        <begin position="128"/>
        <end position="147"/>
    </location>
</feature>
<dbReference type="Pfam" id="PF07690">
    <property type="entry name" value="MFS_1"/>
    <property type="match status" value="1"/>
</dbReference>
<sequence>MTNDQQAASSAPAATPRADDAPTYLPHRQIQIVLIGLMAGMFLAALDQSIVATALPRIVSDLGGLDHLSWVVTAYLLTSTASTPLWGKISDLYGRRLIFQVAIGTFLVGSVLAALAQTMLQLVGSRAVQGLGGGGLMALALAVIGDVIPPRERGRYQGYVGSVFGISSVAGPLLGGWFTDGPGWRWIFWINLPVGLVALLVTSFALRIPRIRRDHRIDYLGATTIVAAASCLLLYLSWRGVSYGWTERGALALLAASIALTGLFVFVEARAAEPILPLGLFRGAVFSIGSAFTVLTGFVMLGTVIYLPFYLQVVKGMSPTRSGLAMLPAVLGIFIASVGSGQLITRTGRYKIYPVAGGAIIAAGLWLLSHLHADSTMWTISGYQFFIGIGLGLTMATVMVAVQNAVPQRDMGAATSAMTFFRSLGGAVGTAVFGAVLTSRLSTHLSETVPPQVAARVPAGTTQDVQAIHALPAEVKAPVIEAFVRALDDVFLTGIPFALAAFVVVLFLKELPLRTGRGAEGQHAPMG</sequence>
<comment type="subcellular location">
    <subcellularLocation>
        <location evidence="1">Cell membrane</location>
        <topology evidence="1">Multi-pass membrane protein</topology>
    </subcellularLocation>
</comment>
<comment type="similarity">
    <text evidence="2">Belongs to the major facilitator superfamily. TCR/Tet family.</text>
</comment>
<feature type="transmembrane region" description="Helical" evidence="9">
    <location>
        <begin position="159"/>
        <end position="178"/>
    </location>
</feature>
<gene>
    <name evidence="11" type="ORF">DFJ64_1025</name>
</gene>
<keyword evidence="5 9" id="KW-0812">Transmembrane</keyword>
<dbReference type="Proteomes" id="UP000256485">
    <property type="component" value="Unassembled WGS sequence"/>
</dbReference>
<evidence type="ECO:0000256" key="7">
    <source>
        <dbReference type="ARBA" id="ARBA00023136"/>
    </source>
</evidence>
<evidence type="ECO:0000313" key="12">
    <source>
        <dbReference type="Proteomes" id="UP000256485"/>
    </source>
</evidence>
<accession>A0A3D9V1H2</accession>
<evidence type="ECO:0000256" key="2">
    <source>
        <dbReference type="ARBA" id="ARBA00007520"/>
    </source>
</evidence>
<name>A0A3D9V1H2_THECX</name>
<dbReference type="PANTHER" id="PTHR23501">
    <property type="entry name" value="MAJOR FACILITATOR SUPERFAMILY"/>
    <property type="match status" value="1"/>
</dbReference>
<evidence type="ECO:0000256" key="8">
    <source>
        <dbReference type="SAM" id="MobiDB-lite"/>
    </source>
</evidence>
<feature type="transmembrane region" description="Helical" evidence="9">
    <location>
        <begin position="184"/>
        <end position="206"/>
    </location>
</feature>